<comment type="caution">
    <text evidence="2">The sequence shown here is derived from an EMBL/GenBank/DDBJ whole genome shotgun (WGS) entry which is preliminary data.</text>
</comment>
<sequence>MLRTKIRFVTLFWLAAALIASAAVINVFWQPFSWALILQTIVHSCVAGLIAVYALAVQRTPNHHHRYRRSLRDLLSLRFSWMPWHFARLAYALVLLGCAAGIGVVLLILLG</sequence>
<accession>A0A0P6YFA5</accession>
<feature type="transmembrane region" description="Helical" evidence="1">
    <location>
        <begin position="89"/>
        <end position="110"/>
    </location>
</feature>
<name>A0A0P6YFA5_9CHLR</name>
<evidence type="ECO:0000313" key="3">
    <source>
        <dbReference type="Proteomes" id="UP000050277"/>
    </source>
</evidence>
<evidence type="ECO:0000313" key="2">
    <source>
        <dbReference type="EMBL" id="KPL88979.1"/>
    </source>
</evidence>
<protein>
    <submittedName>
        <fullName evidence="2">Uncharacterized protein</fullName>
    </submittedName>
</protein>
<dbReference type="Proteomes" id="UP000050277">
    <property type="component" value="Unassembled WGS sequence"/>
</dbReference>
<dbReference type="OrthoDB" id="9869266at2"/>
<dbReference type="AlphaFoldDB" id="A0A0P6YFA5"/>
<dbReference type="EMBL" id="LGKP01000015">
    <property type="protein sequence ID" value="KPL88979.1"/>
    <property type="molecule type" value="Genomic_DNA"/>
</dbReference>
<gene>
    <name evidence="2" type="ORF">SE18_10005</name>
</gene>
<dbReference type="RefSeq" id="WP_054534301.1">
    <property type="nucleotide sequence ID" value="NZ_LGKP01000015.1"/>
</dbReference>
<keyword evidence="3" id="KW-1185">Reference proteome</keyword>
<feature type="transmembrane region" description="Helical" evidence="1">
    <location>
        <begin position="32"/>
        <end position="56"/>
    </location>
</feature>
<keyword evidence="1" id="KW-0472">Membrane</keyword>
<keyword evidence="1" id="KW-0812">Transmembrane</keyword>
<proteinExistence type="predicted"/>
<organism evidence="2 3">
    <name type="scientific">Herpetosiphon geysericola</name>
    <dbReference type="NCBI Taxonomy" id="70996"/>
    <lineage>
        <taxon>Bacteria</taxon>
        <taxon>Bacillati</taxon>
        <taxon>Chloroflexota</taxon>
        <taxon>Chloroflexia</taxon>
        <taxon>Herpetosiphonales</taxon>
        <taxon>Herpetosiphonaceae</taxon>
        <taxon>Herpetosiphon</taxon>
    </lineage>
</organism>
<keyword evidence="1" id="KW-1133">Transmembrane helix</keyword>
<reference evidence="2 3" key="1">
    <citation type="submission" date="2015-07" db="EMBL/GenBank/DDBJ databases">
        <title>Whole genome sequence of Herpetosiphon geysericola DSM 7119.</title>
        <authorList>
            <person name="Hemp J."/>
            <person name="Ward L.M."/>
            <person name="Pace L.A."/>
            <person name="Fischer W.W."/>
        </authorList>
    </citation>
    <scope>NUCLEOTIDE SEQUENCE [LARGE SCALE GENOMIC DNA]</scope>
    <source>
        <strain evidence="2 3">DSM 7119</strain>
    </source>
</reference>
<dbReference type="STRING" id="70996.SE18_10005"/>
<evidence type="ECO:0000256" key="1">
    <source>
        <dbReference type="SAM" id="Phobius"/>
    </source>
</evidence>